<dbReference type="AlphaFoldDB" id="B8KR00"/>
<protein>
    <recommendedName>
        <fullName evidence="3">TonB C-terminal domain-containing protein</fullName>
    </recommendedName>
</protein>
<organism evidence="1 2">
    <name type="scientific">Luminiphilus syltensis NOR5-1B</name>
    <dbReference type="NCBI Taxonomy" id="565045"/>
    <lineage>
        <taxon>Bacteria</taxon>
        <taxon>Pseudomonadati</taxon>
        <taxon>Pseudomonadota</taxon>
        <taxon>Gammaproteobacteria</taxon>
        <taxon>Cellvibrionales</taxon>
        <taxon>Halieaceae</taxon>
        <taxon>Luminiphilus</taxon>
    </lineage>
</organism>
<dbReference type="Proteomes" id="UP000004699">
    <property type="component" value="Unassembled WGS sequence"/>
</dbReference>
<dbReference type="HOGENOM" id="CLU_634307_0_0_6"/>
<evidence type="ECO:0008006" key="3">
    <source>
        <dbReference type="Google" id="ProtNLM"/>
    </source>
</evidence>
<dbReference type="EMBL" id="DS999411">
    <property type="protein sequence ID" value="EED34783.1"/>
    <property type="molecule type" value="Genomic_DNA"/>
</dbReference>
<sequence length="432" mass="49146">MNLLFDQTWLNKRLKTWQGSDMSRLFLNPSLALIVVFLIAPLTASGADTKVFGVELRFPASESSPPEAPNTTSRDLVSLREAQDRLATLQAEKGPYHPDLSHMLLAEAERARSVGQSRQALEWYDWALHNIRVNNGLGDPAQLPVLEEIMALQRQMGDREALSGRIEYFYRIMGSGRRPYSPTRLEASLAYLRWHQELLMVESWQGESRRVLQLYEGGKLLQERVCTSEKWSREFCEAFTLAHLGTLYLIEHHLITDSVIDGPAEGINQPFVSPDMQPNPSEQRLNQLAKTAYSAGARLLKTNIKYVENKTTLELALADWYWFQGRRGQALDIYDRLRKGQPPMFSDPVPLPALPTLDRDPQLSERIQTVSAVFTVTDGGRVTDLDVELVDNEADASVIWVARSLRRLRFRPAFNDQGRIDQKVQLTLQAMR</sequence>
<gene>
    <name evidence="1" type="ORF">NOR51B_722</name>
</gene>
<dbReference type="STRING" id="565045.NOR51B_722"/>
<evidence type="ECO:0000313" key="2">
    <source>
        <dbReference type="Proteomes" id="UP000004699"/>
    </source>
</evidence>
<proteinExistence type="predicted"/>
<reference evidence="2" key="1">
    <citation type="journal article" date="2013" name="BMC Microbiol.">
        <title>Taxonomy and evolution of bacteriochlorophyll a-containing members of the OM60/NOR5 clade of marine gammaproteobacteria: description of Luminiphilus syltensis gen. nov., sp. nov., reclassification of Haliea rubra as Pseudohaliea rubra gen. nov., comb. nov., and emendation of Chromatocurvus halotolerans.</title>
        <authorList>
            <person name="Spring S."/>
            <person name="Riedel T."/>
            <person name="Sproer C."/>
            <person name="Yan S."/>
            <person name="Harder J."/>
            <person name="Fuchs B.M."/>
        </authorList>
    </citation>
    <scope>NUCLEOTIDE SEQUENCE [LARGE SCALE GENOMIC DNA]</scope>
    <source>
        <strain evidence="2">NOR51-B</strain>
    </source>
</reference>
<keyword evidence="2" id="KW-1185">Reference proteome</keyword>
<accession>B8KR00</accession>
<evidence type="ECO:0000313" key="1">
    <source>
        <dbReference type="EMBL" id="EED34783.1"/>
    </source>
</evidence>
<name>B8KR00_9GAMM</name>